<dbReference type="SMR" id="A0A1I7S9A8"/>
<protein>
    <submittedName>
        <fullName evidence="2">(pine wood nematode) hypothetical protein</fullName>
    </submittedName>
</protein>
<feature type="compositionally biased region" description="Basic and acidic residues" evidence="1">
    <location>
        <begin position="151"/>
        <end position="170"/>
    </location>
</feature>
<evidence type="ECO:0000256" key="1">
    <source>
        <dbReference type="SAM" id="MobiDB-lite"/>
    </source>
</evidence>
<dbReference type="WBParaSite" id="BXY_0960400.1">
    <property type="protein sequence ID" value="BXY_0960400.1"/>
    <property type="gene ID" value="BXY_0960400"/>
</dbReference>
<dbReference type="EMBL" id="CAJFCV020000002">
    <property type="protein sequence ID" value="CAG9100485.1"/>
    <property type="molecule type" value="Genomic_DNA"/>
</dbReference>
<dbReference type="OrthoDB" id="5847790at2759"/>
<feature type="region of interest" description="Disordered" evidence="1">
    <location>
        <begin position="475"/>
        <end position="510"/>
    </location>
</feature>
<evidence type="ECO:0000313" key="2">
    <source>
        <dbReference type="EMBL" id="CAD5217124.1"/>
    </source>
</evidence>
<evidence type="ECO:0000313" key="3">
    <source>
        <dbReference type="Proteomes" id="UP000095284"/>
    </source>
</evidence>
<proteinExistence type="predicted"/>
<sequence length="532" mass="61439">MAGVENAKTKKIYAPEVDKTRYRRYTVKEDMMMIKFFIKEYKAGNPAAQVRQSLRLWDLFVREKNWDRLSVAVESHFRKRILKKLFKFDIKAKDMFLIARQFELTLTDGQKKSLEERFNCKIKTNEAGVLLEAYDCKSGKPLHIRKVRLPQVEEPREPTVEPNPPRESRESSVSSRRRKKEASLDQSPAATNPKRPRLDDYDNAQTYAPPSEHGEEEPNQTTREMTPGSLAESFAAADENSDDEFPVPRYLPIRPAVAQRAQIDESSVYERVRRSLQHRLEAIFDGNLAPEMLDDMPLFQEAEGCTEMIQMLKQITMTIFNGSEEDVDNFDERFGALQIEPASPQMTSTPLNRDRTSMRHFLNDVTNDADATLRMTSPVHAHRLPEDFDQDEHRNIVNDDINRTAEPQEFMEKSPGPQESPENNQTVEMQEFEEYLEKNQELEPQEFEKNNSAIEPQQFQEQVIVGEPASNLGISHQPLQKTLPTTPIENRIPEVDSSSRTDVGLSRAHLSFPRPAEDQVLEFLRRMARKTK</sequence>
<dbReference type="Proteomes" id="UP000582659">
    <property type="component" value="Unassembled WGS sequence"/>
</dbReference>
<feature type="region of interest" description="Disordered" evidence="1">
    <location>
        <begin position="147"/>
        <end position="227"/>
    </location>
</feature>
<reference evidence="5" key="1">
    <citation type="submission" date="2016-11" db="UniProtKB">
        <authorList>
            <consortium name="WormBaseParasite"/>
        </authorList>
    </citation>
    <scope>IDENTIFICATION</scope>
</reference>
<organism evidence="3 5">
    <name type="scientific">Bursaphelenchus xylophilus</name>
    <name type="common">Pinewood nematode worm</name>
    <name type="synonym">Aphelenchoides xylophilus</name>
    <dbReference type="NCBI Taxonomy" id="6326"/>
    <lineage>
        <taxon>Eukaryota</taxon>
        <taxon>Metazoa</taxon>
        <taxon>Ecdysozoa</taxon>
        <taxon>Nematoda</taxon>
        <taxon>Chromadorea</taxon>
        <taxon>Rhabditida</taxon>
        <taxon>Tylenchina</taxon>
        <taxon>Tylenchomorpha</taxon>
        <taxon>Aphelenchoidea</taxon>
        <taxon>Aphelenchoididae</taxon>
        <taxon>Bursaphelenchus</taxon>
    </lineage>
</organism>
<accession>A0A1I7S9A8</accession>
<name>A0A1I7S9A8_BURXY</name>
<feature type="compositionally biased region" description="Polar residues" evidence="1">
    <location>
        <begin position="475"/>
        <end position="488"/>
    </location>
</feature>
<reference evidence="2" key="2">
    <citation type="submission" date="2020-09" db="EMBL/GenBank/DDBJ databases">
        <authorList>
            <person name="Kikuchi T."/>
        </authorList>
    </citation>
    <scope>NUCLEOTIDE SEQUENCE</scope>
    <source>
        <strain evidence="2">Ka4C1</strain>
    </source>
</reference>
<dbReference type="Proteomes" id="UP000659654">
    <property type="component" value="Unassembled WGS sequence"/>
</dbReference>
<gene>
    <name evidence="2" type="ORF">BXYJ_LOCUS4878</name>
</gene>
<dbReference type="AlphaFoldDB" id="A0A1I7S9A8"/>
<keyword evidence="4" id="KW-1185">Reference proteome</keyword>
<dbReference type="EMBL" id="CAJFDI010000002">
    <property type="protein sequence ID" value="CAD5217124.1"/>
    <property type="molecule type" value="Genomic_DNA"/>
</dbReference>
<evidence type="ECO:0000313" key="4">
    <source>
        <dbReference type="Proteomes" id="UP000659654"/>
    </source>
</evidence>
<evidence type="ECO:0000313" key="5">
    <source>
        <dbReference type="WBParaSite" id="BXY_0960400.1"/>
    </source>
</evidence>
<dbReference type="Proteomes" id="UP000095284">
    <property type="component" value="Unplaced"/>
</dbReference>